<dbReference type="InterPro" id="IPR003591">
    <property type="entry name" value="Leu-rich_rpt_typical-subtyp"/>
</dbReference>
<dbReference type="PANTHER" id="PTHR46544">
    <property type="entry name" value="EXTRACELLULAR MATRIX PROTEIN 2-RELATED"/>
    <property type="match status" value="1"/>
</dbReference>
<keyword evidence="1" id="KW-0433">Leucine-rich repeat</keyword>
<protein>
    <submittedName>
        <fullName evidence="3">Si:dkey-32e6.6</fullName>
    </submittedName>
</protein>
<organism evidence="3 4">
    <name type="scientific">Gadus morhua</name>
    <name type="common">Atlantic cod</name>
    <dbReference type="NCBI Taxonomy" id="8049"/>
    <lineage>
        <taxon>Eukaryota</taxon>
        <taxon>Metazoa</taxon>
        <taxon>Chordata</taxon>
        <taxon>Craniata</taxon>
        <taxon>Vertebrata</taxon>
        <taxon>Euteleostomi</taxon>
        <taxon>Actinopterygii</taxon>
        <taxon>Neopterygii</taxon>
        <taxon>Teleostei</taxon>
        <taxon>Neoteleostei</taxon>
        <taxon>Acanthomorphata</taxon>
        <taxon>Zeiogadaria</taxon>
        <taxon>Gadariae</taxon>
        <taxon>Gadiformes</taxon>
        <taxon>Gadoidei</taxon>
        <taxon>Gadidae</taxon>
        <taxon>Gadus</taxon>
    </lineage>
</organism>
<dbReference type="Pfam" id="PF13855">
    <property type="entry name" value="LRR_8"/>
    <property type="match status" value="3"/>
</dbReference>
<dbReference type="OrthoDB" id="676979at2759"/>
<keyword evidence="4" id="KW-1185">Reference proteome</keyword>
<dbReference type="AlphaFoldDB" id="A0A8C4ZDR4"/>
<evidence type="ECO:0000313" key="3">
    <source>
        <dbReference type="Ensembl" id="ENSGMOP00000011897.2"/>
    </source>
</evidence>
<dbReference type="PRINTS" id="PR00019">
    <property type="entry name" value="LEURICHRPT"/>
</dbReference>
<dbReference type="Pfam" id="PF13516">
    <property type="entry name" value="LRR_6"/>
    <property type="match status" value="1"/>
</dbReference>
<evidence type="ECO:0000256" key="1">
    <source>
        <dbReference type="ARBA" id="ARBA00022614"/>
    </source>
</evidence>
<name>A0A8C4ZDR4_GADMO</name>
<keyword evidence="2" id="KW-0677">Repeat</keyword>
<dbReference type="InterPro" id="IPR001611">
    <property type="entry name" value="Leu-rich_rpt"/>
</dbReference>
<dbReference type="SMART" id="SM00369">
    <property type="entry name" value="LRR_TYP"/>
    <property type="match status" value="11"/>
</dbReference>
<dbReference type="InterPro" id="IPR043184">
    <property type="entry name" value="ECM2"/>
</dbReference>
<reference evidence="3" key="2">
    <citation type="submission" date="2025-08" db="UniProtKB">
        <authorList>
            <consortium name="Ensembl"/>
        </authorList>
    </citation>
    <scope>IDENTIFICATION</scope>
</reference>
<dbReference type="InterPro" id="IPR032675">
    <property type="entry name" value="LRR_dom_sf"/>
</dbReference>
<dbReference type="GO" id="GO:0031012">
    <property type="term" value="C:extracellular matrix"/>
    <property type="evidence" value="ECO:0007669"/>
    <property type="project" value="TreeGrafter"/>
</dbReference>
<evidence type="ECO:0000256" key="2">
    <source>
        <dbReference type="ARBA" id="ARBA00022737"/>
    </source>
</evidence>
<dbReference type="PANTHER" id="PTHR46544:SF2">
    <property type="entry name" value="EXTRACELLULAR MATRIX PROTEIN 2-RELATED"/>
    <property type="match status" value="1"/>
</dbReference>
<dbReference type="SUPFAM" id="SSF52058">
    <property type="entry name" value="L domain-like"/>
    <property type="match status" value="1"/>
</dbReference>
<evidence type="ECO:0000313" key="4">
    <source>
        <dbReference type="Proteomes" id="UP000694546"/>
    </source>
</evidence>
<reference evidence="3" key="1">
    <citation type="submission" date="2019-07" db="EMBL/GenBank/DDBJ databases">
        <authorList>
            <consortium name="Wellcome Sanger Institute Data Sharing"/>
        </authorList>
    </citation>
    <scope>NUCLEOTIDE SEQUENCE [LARGE SCALE GENOMIC DNA]</scope>
</reference>
<dbReference type="Proteomes" id="UP000694546">
    <property type="component" value="Chromosome 1"/>
</dbReference>
<dbReference type="PROSITE" id="PS51450">
    <property type="entry name" value="LRR"/>
    <property type="match status" value="1"/>
</dbReference>
<dbReference type="GO" id="GO:0008201">
    <property type="term" value="F:heparin binding"/>
    <property type="evidence" value="ECO:0007669"/>
    <property type="project" value="TreeGrafter"/>
</dbReference>
<dbReference type="OMA" id="WGVCHPR"/>
<dbReference type="Gene3D" id="3.80.10.10">
    <property type="entry name" value="Ribonuclease Inhibitor"/>
    <property type="match status" value="4"/>
</dbReference>
<dbReference type="GO" id="GO:0010811">
    <property type="term" value="P:positive regulation of cell-substrate adhesion"/>
    <property type="evidence" value="ECO:0007669"/>
    <property type="project" value="TreeGrafter"/>
</dbReference>
<reference evidence="3" key="3">
    <citation type="submission" date="2025-09" db="UniProtKB">
        <authorList>
            <consortium name="Ensembl"/>
        </authorList>
    </citation>
    <scope>IDENTIFICATION</scope>
</reference>
<sequence length="397" mass="43303">MTLAGFNSSLPEACQPTNGIISCRGMGLAYLPNISDLEVTQLDLSENNISHVAPAALSGLPRLETLDLGSNTLGDESLGPDALTNLTSLRRLILDGNQITRVPAVLPPSLVELKMNRNALNALDPHSFTGLGNLVSLELRDNSLDDSTVSPSAFEALESVQELYLDGNRLHSIPRGMPNTVQVLGLSNNLLEGVSTEALSGCIHLKKLDLSRNQLRDEAIASKAWIKLTALESLDLSFNHLGSIPENLPRSLLHLTIQHNTLRHIPGFSFRHLRPGLRTLRLSHNALGDKGVAHVSFVGAYRSLTELHLDDNGLTVVPLSIRQFKNLQALRLDGNHIRTVKRWALCPPRNAGSSLTSLHLENNLLREDRLPPRAFSCLPDPQGLVLQPQRAPTPDLL</sequence>
<accession>A0A8C4ZDR4</accession>
<dbReference type="GO" id="GO:0070052">
    <property type="term" value="F:collagen V binding"/>
    <property type="evidence" value="ECO:0007669"/>
    <property type="project" value="TreeGrafter"/>
</dbReference>
<dbReference type="GeneTree" id="ENSGT00940000164248"/>
<dbReference type="GO" id="GO:0030198">
    <property type="term" value="P:extracellular matrix organization"/>
    <property type="evidence" value="ECO:0007669"/>
    <property type="project" value="TreeGrafter"/>
</dbReference>
<dbReference type="Ensembl" id="ENSGMOT00000012217.2">
    <property type="protein sequence ID" value="ENSGMOP00000011897.2"/>
    <property type="gene ID" value="ENSGMOG00000011126.2"/>
</dbReference>
<gene>
    <name evidence="3" type="primary">si:dkey-32e6.6</name>
</gene>
<proteinExistence type="predicted"/>